<dbReference type="OrthoDB" id="9795763at2"/>
<dbReference type="SUPFAM" id="SSF102705">
    <property type="entry name" value="NIF3 (NGG1p interacting factor 3)-like"/>
    <property type="match status" value="1"/>
</dbReference>
<evidence type="ECO:0000313" key="2">
    <source>
        <dbReference type="Proteomes" id="UP000323046"/>
    </source>
</evidence>
<evidence type="ECO:0008006" key="3">
    <source>
        <dbReference type="Google" id="ProtNLM"/>
    </source>
</evidence>
<dbReference type="InterPro" id="IPR015867">
    <property type="entry name" value="N-reg_PII/ATP_PRibTrfase_C"/>
</dbReference>
<organism evidence="1 2">
    <name type="scientific">Streptomyces venezuelae</name>
    <dbReference type="NCBI Taxonomy" id="54571"/>
    <lineage>
        <taxon>Bacteria</taxon>
        <taxon>Bacillati</taxon>
        <taxon>Actinomycetota</taxon>
        <taxon>Actinomycetes</taxon>
        <taxon>Kitasatosporales</taxon>
        <taxon>Streptomycetaceae</taxon>
        <taxon>Streptomyces</taxon>
    </lineage>
</organism>
<dbReference type="EMBL" id="CP029193">
    <property type="protein sequence ID" value="QES29094.1"/>
    <property type="molecule type" value="Genomic_DNA"/>
</dbReference>
<sequence length="105" mass="11450">MVRLKIEIAVPESHVEQVVDALHAAGAGRVGDYARCVSWWPVNGTWLPLPGADPYDGEVGVVQRGAECRVESVCGEEQARGVLEAVRAAHPYEEPVINFLPLYEP</sequence>
<name>A0A5P2BF93_STRVZ</name>
<dbReference type="Proteomes" id="UP000323046">
    <property type="component" value="Chromosome"/>
</dbReference>
<accession>A0A5P2BF93</accession>
<proteinExistence type="predicted"/>
<dbReference type="PANTHER" id="PTHR41774">
    <property type="match status" value="1"/>
</dbReference>
<dbReference type="Gene3D" id="3.30.70.120">
    <property type="match status" value="1"/>
</dbReference>
<gene>
    <name evidence="1" type="ORF">DEJ47_24045</name>
</gene>
<protein>
    <recommendedName>
        <fullName evidence="3">Cytochrome C biogenesis protein</fullName>
    </recommendedName>
</protein>
<keyword evidence="2" id="KW-1185">Reference proteome</keyword>
<dbReference type="AlphaFoldDB" id="A0A5P2BF93"/>
<dbReference type="InterPro" id="IPR036069">
    <property type="entry name" value="DUF34/NIF3_sf"/>
</dbReference>
<dbReference type="PANTHER" id="PTHR41774:SF1">
    <property type="entry name" value="NGG1P INTERACTING FACTOR NIF3"/>
    <property type="match status" value="1"/>
</dbReference>
<dbReference type="RefSeq" id="WP_150171512.1">
    <property type="nucleotide sequence ID" value="NZ_CP029193.1"/>
</dbReference>
<evidence type="ECO:0000313" key="1">
    <source>
        <dbReference type="EMBL" id="QES29094.1"/>
    </source>
</evidence>
<reference evidence="1 2" key="1">
    <citation type="submission" date="2018-05" db="EMBL/GenBank/DDBJ databases">
        <title>Streptomyces venezuelae.</title>
        <authorList>
            <person name="Kim W."/>
            <person name="Lee N."/>
            <person name="Cho B.-K."/>
        </authorList>
    </citation>
    <scope>NUCLEOTIDE SEQUENCE [LARGE SCALE GENOMIC DNA]</scope>
    <source>
        <strain evidence="1 2">ATCC 14583</strain>
    </source>
</reference>